<protein>
    <submittedName>
        <fullName evidence="3">Uncharacterized protein</fullName>
    </submittedName>
</protein>
<organism evidence="3 4">
    <name type="scientific">Pedobacter boryungensis</name>
    <dbReference type="NCBI Taxonomy" id="869962"/>
    <lineage>
        <taxon>Bacteria</taxon>
        <taxon>Pseudomonadati</taxon>
        <taxon>Bacteroidota</taxon>
        <taxon>Sphingobacteriia</taxon>
        <taxon>Sphingobacteriales</taxon>
        <taxon>Sphingobacteriaceae</taxon>
        <taxon>Pedobacter</taxon>
    </lineage>
</organism>
<evidence type="ECO:0000313" key="3">
    <source>
        <dbReference type="EMBL" id="NQX33069.1"/>
    </source>
</evidence>
<feature type="signal peptide" evidence="2">
    <location>
        <begin position="1"/>
        <end position="21"/>
    </location>
</feature>
<name>A0ABX2DHP9_9SPHI</name>
<evidence type="ECO:0000313" key="4">
    <source>
        <dbReference type="Proteomes" id="UP000762110"/>
    </source>
</evidence>
<keyword evidence="2" id="KW-0732">Signal</keyword>
<dbReference type="EMBL" id="JABMKV010000005">
    <property type="protein sequence ID" value="NQX33069.1"/>
    <property type="molecule type" value="Genomic_DNA"/>
</dbReference>
<dbReference type="RefSeq" id="WP_173273823.1">
    <property type="nucleotide sequence ID" value="NZ_JABMKV010000005.1"/>
</dbReference>
<sequence length="282" mass="30226">MKKVYLSLSIGFLTFSCFAQKMPDVQMSNMNAPAIIKIDGKTSEWNNSFAAENKRTELFYSIANDDKNLYLAVKASTVAASNKIMIGGITFLINKEGKKKEKDAITITYPLIVRANRVQGGRGGQGQNRQVGGQGGFQNRLQQSTQQRDSIALVLHKSQLATVKEIKISGFNAITDSLISIYNEYGIKAVASFDQKGMYNCEFAIPLNLLGLSVNDNKEFAYQIKVNGFTNTNLGGNGGGSFGGNGGGFGGRGGGFGGGNNGSSGQDLMSATDFWGKYSLAK</sequence>
<dbReference type="Proteomes" id="UP000762110">
    <property type="component" value="Unassembled WGS sequence"/>
</dbReference>
<accession>A0ABX2DHP9</accession>
<comment type="caution">
    <text evidence="3">The sequence shown here is derived from an EMBL/GenBank/DDBJ whole genome shotgun (WGS) entry which is preliminary data.</text>
</comment>
<keyword evidence="4" id="KW-1185">Reference proteome</keyword>
<evidence type="ECO:0000256" key="1">
    <source>
        <dbReference type="SAM" id="MobiDB-lite"/>
    </source>
</evidence>
<gene>
    <name evidence="3" type="ORF">HQN85_15125</name>
</gene>
<evidence type="ECO:0000256" key="2">
    <source>
        <dbReference type="SAM" id="SignalP"/>
    </source>
</evidence>
<feature type="compositionally biased region" description="Gly residues" evidence="1">
    <location>
        <begin position="120"/>
        <end position="136"/>
    </location>
</feature>
<proteinExistence type="predicted"/>
<dbReference type="PROSITE" id="PS51257">
    <property type="entry name" value="PROKAR_LIPOPROTEIN"/>
    <property type="match status" value="1"/>
</dbReference>
<feature type="chain" id="PRO_5047544461" evidence="2">
    <location>
        <begin position="22"/>
        <end position="282"/>
    </location>
</feature>
<reference evidence="3 4" key="1">
    <citation type="submission" date="2020-05" db="EMBL/GenBank/DDBJ databases">
        <title>Description of Pedobacter foliorum sp. nov.</title>
        <authorList>
            <person name="Qi S."/>
            <person name="Carlier A."/>
            <person name="Cnockaert M."/>
            <person name="Vandamme P."/>
        </authorList>
    </citation>
    <scope>NUCLEOTIDE SEQUENCE [LARGE SCALE GENOMIC DNA]</scope>
    <source>
        <strain evidence="3 4">LMG 31300</strain>
    </source>
</reference>
<feature type="region of interest" description="Disordered" evidence="1">
    <location>
        <begin position="119"/>
        <end position="140"/>
    </location>
</feature>